<dbReference type="InterPro" id="IPR013320">
    <property type="entry name" value="ConA-like_dom_sf"/>
</dbReference>
<keyword evidence="6" id="KW-0472">Membrane</keyword>
<dbReference type="Gene3D" id="2.60.120.200">
    <property type="match status" value="2"/>
</dbReference>
<dbReference type="EMBL" id="CAJNOM010000320">
    <property type="protein sequence ID" value="CAF1354944.1"/>
    <property type="molecule type" value="Genomic_DNA"/>
</dbReference>
<dbReference type="GO" id="GO:0046872">
    <property type="term" value="F:metal ion binding"/>
    <property type="evidence" value="ECO:0007669"/>
    <property type="project" value="UniProtKB-KW"/>
</dbReference>
<evidence type="ECO:0000313" key="7">
    <source>
        <dbReference type="EMBL" id="CAF1354944.1"/>
    </source>
</evidence>
<comment type="cofactor">
    <cofactor evidence="1">
        <name>Ca(2+)</name>
        <dbReference type="ChEBI" id="CHEBI:29108"/>
    </cofactor>
</comment>
<evidence type="ECO:0000256" key="1">
    <source>
        <dbReference type="ARBA" id="ARBA00001913"/>
    </source>
</evidence>
<organism evidence="7 8">
    <name type="scientific">Adineta steineri</name>
    <dbReference type="NCBI Taxonomy" id="433720"/>
    <lineage>
        <taxon>Eukaryota</taxon>
        <taxon>Metazoa</taxon>
        <taxon>Spiralia</taxon>
        <taxon>Gnathifera</taxon>
        <taxon>Rotifera</taxon>
        <taxon>Eurotatoria</taxon>
        <taxon>Bdelloidea</taxon>
        <taxon>Adinetida</taxon>
        <taxon>Adinetidae</taxon>
        <taxon>Adineta</taxon>
    </lineage>
</organism>
<keyword evidence="6" id="KW-0812">Transmembrane</keyword>
<feature type="compositionally biased region" description="Basic residues" evidence="5">
    <location>
        <begin position="15"/>
        <end position="24"/>
    </location>
</feature>
<dbReference type="Proteomes" id="UP000663832">
    <property type="component" value="Unassembled WGS sequence"/>
</dbReference>
<feature type="compositionally biased region" description="Basic and acidic residues" evidence="5">
    <location>
        <begin position="25"/>
        <end position="35"/>
    </location>
</feature>
<keyword evidence="3" id="KW-0106">Calcium</keyword>
<dbReference type="InterPro" id="IPR051360">
    <property type="entry name" value="Neuronal_Pentraxin_Related"/>
</dbReference>
<evidence type="ECO:0000256" key="3">
    <source>
        <dbReference type="ARBA" id="ARBA00022837"/>
    </source>
</evidence>
<keyword evidence="8" id="KW-1185">Reference proteome</keyword>
<reference evidence="7" key="1">
    <citation type="submission" date="2021-02" db="EMBL/GenBank/DDBJ databases">
        <authorList>
            <person name="Nowell W R."/>
        </authorList>
    </citation>
    <scope>NUCLEOTIDE SEQUENCE</scope>
</reference>
<dbReference type="PANTHER" id="PTHR19277">
    <property type="entry name" value="PENTRAXIN"/>
    <property type="match status" value="1"/>
</dbReference>
<dbReference type="OrthoDB" id="8871962at2759"/>
<feature type="region of interest" description="Disordered" evidence="5">
    <location>
        <begin position="1"/>
        <end position="41"/>
    </location>
</feature>
<protein>
    <recommendedName>
        <fullName evidence="9">LamG-like jellyroll fold domain-containing protein</fullName>
    </recommendedName>
</protein>
<feature type="transmembrane region" description="Helical" evidence="6">
    <location>
        <begin position="92"/>
        <end position="125"/>
    </location>
</feature>
<dbReference type="PANTHER" id="PTHR19277:SF125">
    <property type="entry name" value="B6"/>
    <property type="match status" value="1"/>
</dbReference>
<dbReference type="AlphaFoldDB" id="A0A815HQN2"/>
<sequence length="581" mass="63814">MLLTKRKSFNPSRVVKLHRRPHRHQSLDNHPDHISPTRATDQPMDLTKLDLTSFNGSDFKTSGLCSNLTQSHVSYGKILNHKKKQKKRKKSCSYCCPCTPLCVILSMIATLLLAIVITTILIGVLIKTKLSTSTSSEKSTTTTTTPITCNSSCLNQTWISSSGLLAKWTFNGTYLDDMNSYTAIPVNSPTFITNGYVNQALSLTTANNQYLYTSYIPLIHASFTIELWLYPTAFPNPIHHSILGLCTYPGNDQCLHLTIQKIGVINTLYMSFFGDNCMTYNSVPLNEWTHAAFVFDNSTRSMLIYQNGYLIGNATSVLSLQGTMNNVTIGYIPGIVAAYGNNSFEGYIDQLTIFNRAKPACEILDDASLTTYYNFDSSPIFDDSGSNSLPSTSQLTSFVLSGHSSKAITFNNPNTYLQIDDLTELGTTNKSFSISLWIRPYSLAGTLVFVSSTAAGIGWCMSFIGFASNGSIVAQMIASTVQSVYGPAVSTSSIWHHIVETWSSTNGLRLYVDNVLVASSISATTYLASSMSNYVMLANRPNNTCDYGAIGLQGAFIGDIDDFKIYSRELTIDDVCALYKS</sequence>
<proteinExistence type="predicted"/>
<name>A0A815HQN2_9BILA</name>
<keyword evidence="2" id="KW-0479">Metal-binding</keyword>
<evidence type="ECO:0000256" key="2">
    <source>
        <dbReference type="ARBA" id="ARBA00022723"/>
    </source>
</evidence>
<keyword evidence="4" id="KW-1015">Disulfide bond</keyword>
<evidence type="ECO:0000256" key="5">
    <source>
        <dbReference type="SAM" id="MobiDB-lite"/>
    </source>
</evidence>
<evidence type="ECO:0000313" key="8">
    <source>
        <dbReference type="Proteomes" id="UP000663832"/>
    </source>
</evidence>
<evidence type="ECO:0000256" key="6">
    <source>
        <dbReference type="SAM" id="Phobius"/>
    </source>
</evidence>
<gene>
    <name evidence="7" type="ORF">QVE165_LOCUS34207</name>
</gene>
<comment type="caution">
    <text evidence="7">The sequence shown here is derived from an EMBL/GenBank/DDBJ whole genome shotgun (WGS) entry which is preliminary data.</text>
</comment>
<evidence type="ECO:0000256" key="4">
    <source>
        <dbReference type="ARBA" id="ARBA00023157"/>
    </source>
</evidence>
<accession>A0A815HQN2</accession>
<dbReference type="Pfam" id="PF13385">
    <property type="entry name" value="Laminin_G_3"/>
    <property type="match status" value="2"/>
</dbReference>
<keyword evidence="6" id="KW-1133">Transmembrane helix</keyword>
<dbReference type="SUPFAM" id="SSF49899">
    <property type="entry name" value="Concanavalin A-like lectins/glucanases"/>
    <property type="match status" value="2"/>
</dbReference>
<evidence type="ECO:0008006" key="9">
    <source>
        <dbReference type="Google" id="ProtNLM"/>
    </source>
</evidence>